<accession>A0A166VCU4</accession>
<dbReference type="SUPFAM" id="SSF49313">
    <property type="entry name" value="Cadherin-like"/>
    <property type="match status" value="1"/>
</dbReference>
<evidence type="ECO:0000256" key="1">
    <source>
        <dbReference type="SAM" id="MobiDB-lite"/>
    </source>
</evidence>
<dbReference type="Gene3D" id="2.80.10.50">
    <property type="match status" value="2"/>
</dbReference>
<dbReference type="RefSeq" id="WP_063365840.1">
    <property type="nucleotide sequence ID" value="NZ_AQHB01000023.1"/>
</dbReference>
<dbReference type="Gene3D" id="2.60.40.60">
    <property type="entry name" value="Cadherins"/>
    <property type="match status" value="1"/>
</dbReference>
<dbReference type="GO" id="GO:0007156">
    <property type="term" value="P:homophilic cell adhesion via plasma membrane adhesion molecules"/>
    <property type="evidence" value="ECO:0007669"/>
    <property type="project" value="InterPro"/>
</dbReference>
<organism evidence="4 5">
    <name type="scientific">Pseudoalteromonas luteoviolacea DSM 6061</name>
    <dbReference type="NCBI Taxonomy" id="1365250"/>
    <lineage>
        <taxon>Bacteria</taxon>
        <taxon>Pseudomonadati</taxon>
        <taxon>Pseudomonadota</taxon>
        <taxon>Gammaproteobacteria</taxon>
        <taxon>Alteromonadales</taxon>
        <taxon>Pseudoalteromonadaceae</taxon>
        <taxon>Pseudoalteromonas</taxon>
    </lineage>
</organism>
<feature type="domain" description="Fibronectin type-III" evidence="3">
    <location>
        <begin position="186"/>
        <end position="286"/>
    </location>
</feature>
<evidence type="ECO:0008006" key="6">
    <source>
        <dbReference type="Google" id="ProtNLM"/>
    </source>
</evidence>
<dbReference type="EMBL" id="AUYB01000131">
    <property type="protein sequence ID" value="KZN32511.1"/>
    <property type="molecule type" value="Genomic_DNA"/>
</dbReference>
<dbReference type="PANTHER" id="PTHR34720">
    <property type="entry name" value="MICROCYSTIN DEPENDENT PROTEIN"/>
    <property type="match status" value="1"/>
</dbReference>
<dbReference type="InterPro" id="IPR003961">
    <property type="entry name" value="FN3_dom"/>
</dbReference>
<dbReference type="InterPro" id="IPR013783">
    <property type="entry name" value="Ig-like_fold"/>
</dbReference>
<dbReference type="InterPro" id="IPR041690">
    <property type="entry name" value="Cadherin_5"/>
</dbReference>
<gene>
    <name evidence="4" type="ORF">N475_21920</name>
</gene>
<feature type="compositionally biased region" description="Polar residues" evidence="1">
    <location>
        <begin position="31"/>
        <end position="58"/>
    </location>
</feature>
<dbReference type="CDD" id="cd00063">
    <property type="entry name" value="FN3"/>
    <property type="match status" value="1"/>
</dbReference>
<dbReference type="Pfam" id="PF17164">
    <property type="entry name" value="DUF5122"/>
    <property type="match status" value="1"/>
</dbReference>
<sequence length="1912" mass="202141">MRIQSIYQTVAAVVVSGFLLSACGGGKDSEPLQQSSENVDNVSATPQTPQQPSLVSNSPKVVDFSYQPRYRFARLTENQVVDELMINGTGELIHPTDTVTERGNLTVSVDNIEDPDGIGRVLLGFNDTQQAIVLCDNNCSTPFKFTQTGINPFNFGQESGSINIQVWVEDLSGNLTVVATKQVNWLPRSIVVEPTQRGEDGTVSVSWQALDEALRYNVYLAQSPINNLASVTSLPDGRRVIALTGTNQEFTGLDPQEHYYLRVTGIDGSGESAFSESIMLPATELIFPVANNDSFTGEQFQAISGNVLSNDQDLGFGPLQVVLPALVSPQNGDLNLLSNGNFTYTPKESFFGSDSFVYQVVNTQGATAQATVSINIERTNQNPIAIPNSYALQKNTELSVSGGGLLVNDIDFDGDTVSVNTTPIVDVQNGTLTLNSDGTFTYTPAADFVGSDFFEYRIEDGNGGFATADVSISIEEELTNTPPVAVNDSYETSEDILLQVSAPGILENDSDDQLDSGSTDLINLQIEISETTKNGLLELTSEGGFRYTPSENFSGQDFFVYQVSDLQGSTAAAFAVINIIAVNDPPMAMDDSVEVTAGAQIEIDVANNDLDIDGVLDLSTLTAVMQPMHGSLTLNSANKFVYQSEAGFDGTDYFTYTVKDNEGATSNEAFVYIFVTTQNTPPVAVNDVSSTVQDTSVSINVLANDSDPDGSLNGTTLEIVTAPQHGSTSINTSDHLVIYLPESGFVGIDTFEYRVQDNRGDFSNTATVTVTVTEANQPPIANNDTAEVEIGNSVFISVLQNDTDADGLIDFSTLELVASPSKGTVSIGSTGSFTYQHTGTAVGTDSFSYQVRDNLGALSNIALVSITIVEPDTTPIANPDSATLDKNTSVMIDVLANDDAKGLTLVPSTLEIITPVGHGSTFIDTSTGSISYIPMNNFVGNDSFTYQVSNNASQTSNVATVSIVVNNKNYAPNVTGNSANIQTNVSNGDLVLQVSASDPDGDDISFSLTGTNAELFAIAQDGRVTVANATQIATNGATTYNLTVEVCDSVSPPLCASASITINVTVAQTIFVANKLTTFGSDGEKVVRLRASMEYHEVGQSIVLSDGKIIAVGGVGSWVESISRNIHRAAVTKMMPDGYPDTSFASQGVFTSDFGIEVADQPQNIVAKAVAVDGENRIYVAGYADFGTTEAQELLLFRLTANGTHDTTYGAGSGYTKLPLSTGARITPVAIMVDDAQTLTVLSDVKVGDNTTITLTRVDATGTISGSLDLAPASSQYADGVVDLGTHLLVYGEVMSEAGNKDLLFARVNKSTLLLDTSFQSSGFLQIDIYSASFDNQVHDVVQLSDGKILLTGDSYLTGGTDKSVFVMRLESNGNADTTFSSNGYILYELNQLPASGIDGLDFSTWNAYGFGIYADDTHYYVGIGRGQSSSSSNAAQLFRTDHSGVIDSGWLPDSGGPSAYGQFLLAPVDFHRTSQGLLMYGYQFRSVGNNFFYSLWLGEFTLSAQFNSSFGSNGQVNLDTGSANESFSAGQGALSASNQLFIAGNTTTWQNSEVPYIYKLDDTGKGVSAFGGLGKAQFALSNSATTTAMVETGAGNLLLAGNESTSQAFIVNMTNAGAQDFDFVPGNSGSAIGINAGEYGGTGSTISVTNLYSLSTGDFLAFAKINDGCIDQSHAFIYSSVGIMSGHFQYPVPSGVSCGTTARGIDFIHPVSTFLVGVGTDEQEFTEPRVILAKATVTGVLDPTFGTAGVAALDIGLVSGETLTLKGSFVDGEGRFVIFGTGGTKNFVIRANSDGVLDSSFASNGVFIFEQLGTTAVAVKQGWVQSTGELVMFLQATSGLDVYVARVKLEDDAGTLDLSFNSVGYQQFSGTMTGQLESAISLSNGDSFVLVLQQDEPKVIVLQAGKIEVSD</sequence>
<reference evidence="4 5" key="1">
    <citation type="submission" date="2013-07" db="EMBL/GenBank/DDBJ databases">
        <title>Comparative Genomic and Metabolomic Analysis of Twelve Strains of Pseudoalteromonas luteoviolacea.</title>
        <authorList>
            <person name="Vynne N.G."/>
            <person name="Mansson M."/>
            <person name="Gram L."/>
        </authorList>
    </citation>
    <scope>NUCLEOTIDE SEQUENCE [LARGE SCALE GENOMIC DNA]</scope>
    <source>
        <strain evidence="4 5">DSM 6061</strain>
    </source>
</reference>
<dbReference type="SUPFAM" id="SSF49265">
    <property type="entry name" value="Fibronectin type III"/>
    <property type="match status" value="1"/>
</dbReference>
<dbReference type="Gene3D" id="2.60.40.3440">
    <property type="match status" value="5"/>
</dbReference>
<dbReference type="Pfam" id="PF17963">
    <property type="entry name" value="Big_9"/>
    <property type="match status" value="6"/>
</dbReference>
<dbReference type="Gene3D" id="2.60.40.2810">
    <property type="match status" value="2"/>
</dbReference>
<evidence type="ECO:0000313" key="5">
    <source>
        <dbReference type="Proteomes" id="UP000076643"/>
    </source>
</evidence>
<dbReference type="GO" id="GO:0005509">
    <property type="term" value="F:calcium ion binding"/>
    <property type="evidence" value="ECO:0007669"/>
    <property type="project" value="InterPro"/>
</dbReference>
<dbReference type="NCBIfam" id="NF012211">
    <property type="entry name" value="tand_rpt_95"/>
    <property type="match status" value="7"/>
</dbReference>
<dbReference type="PROSITE" id="PS51257">
    <property type="entry name" value="PROKAR_LIPOPROTEIN"/>
    <property type="match status" value="1"/>
</dbReference>
<comment type="caution">
    <text evidence="4">The sequence shown here is derived from an EMBL/GenBank/DDBJ whole genome shotgun (WGS) entry which is preliminary data.</text>
</comment>
<dbReference type="CDD" id="cd11304">
    <property type="entry name" value="Cadherin_repeat"/>
    <property type="match status" value="1"/>
</dbReference>
<dbReference type="InterPro" id="IPR036116">
    <property type="entry name" value="FN3_sf"/>
</dbReference>
<dbReference type="Proteomes" id="UP000076643">
    <property type="component" value="Unassembled WGS sequence"/>
</dbReference>
<dbReference type="Pfam" id="PF17892">
    <property type="entry name" value="Cadherin_5"/>
    <property type="match status" value="1"/>
</dbReference>
<proteinExistence type="predicted"/>
<dbReference type="PANTHER" id="PTHR34720:SF9">
    <property type="entry name" value="BLR4714 PROTEIN"/>
    <property type="match status" value="1"/>
</dbReference>
<dbReference type="GO" id="GO:0016020">
    <property type="term" value="C:membrane"/>
    <property type="evidence" value="ECO:0007669"/>
    <property type="project" value="InterPro"/>
</dbReference>
<evidence type="ECO:0000259" key="2">
    <source>
        <dbReference type="PROSITE" id="PS50268"/>
    </source>
</evidence>
<dbReference type="InterPro" id="IPR015919">
    <property type="entry name" value="Cadherin-like_sf"/>
</dbReference>
<dbReference type="PATRIC" id="fig|1365250.3.peg.4186"/>
<dbReference type="PROSITE" id="PS50268">
    <property type="entry name" value="CADHERIN_2"/>
    <property type="match status" value="1"/>
</dbReference>
<name>A0A166VCU4_9GAMM</name>
<evidence type="ECO:0000313" key="4">
    <source>
        <dbReference type="EMBL" id="KZN32511.1"/>
    </source>
</evidence>
<dbReference type="InterPro" id="IPR013431">
    <property type="entry name" value="Delta_60_rpt"/>
</dbReference>
<evidence type="ECO:0000259" key="3">
    <source>
        <dbReference type="PROSITE" id="PS50853"/>
    </source>
</evidence>
<dbReference type="Gene3D" id="2.60.40.10">
    <property type="entry name" value="Immunoglobulins"/>
    <property type="match status" value="1"/>
</dbReference>
<feature type="domain" description="Cadherin" evidence="2">
    <location>
        <begin position="973"/>
        <end position="1064"/>
    </location>
</feature>
<dbReference type="NCBIfam" id="TIGR02608">
    <property type="entry name" value="delta_60_rpt"/>
    <property type="match status" value="5"/>
</dbReference>
<keyword evidence="5" id="KW-1185">Reference proteome</keyword>
<protein>
    <recommendedName>
        <fullName evidence="6">Tandem-95 repeat protein</fullName>
    </recommendedName>
</protein>
<dbReference type="InterPro" id="IPR002126">
    <property type="entry name" value="Cadherin-like_dom"/>
</dbReference>
<feature type="region of interest" description="Disordered" evidence="1">
    <location>
        <begin position="27"/>
        <end position="58"/>
    </location>
</feature>
<dbReference type="PROSITE" id="PS50853">
    <property type="entry name" value="FN3"/>
    <property type="match status" value="1"/>
</dbReference>